<organism evidence="1 2">
    <name type="scientific">Paramuricea clavata</name>
    <name type="common">Red gorgonian</name>
    <name type="synonym">Violescent sea-whip</name>
    <dbReference type="NCBI Taxonomy" id="317549"/>
    <lineage>
        <taxon>Eukaryota</taxon>
        <taxon>Metazoa</taxon>
        <taxon>Cnidaria</taxon>
        <taxon>Anthozoa</taxon>
        <taxon>Octocorallia</taxon>
        <taxon>Malacalcyonacea</taxon>
        <taxon>Plexauridae</taxon>
        <taxon>Paramuricea</taxon>
    </lineage>
</organism>
<dbReference type="SMART" id="SM00355">
    <property type="entry name" value="ZnF_C2H2"/>
    <property type="match status" value="1"/>
</dbReference>
<comment type="caution">
    <text evidence="1">The sequence shown here is derived from an EMBL/GenBank/DDBJ whole genome shotgun (WGS) entry which is preliminary data.</text>
</comment>
<evidence type="ECO:0000313" key="1">
    <source>
        <dbReference type="EMBL" id="CAB4041495.1"/>
    </source>
</evidence>
<evidence type="ECO:0000313" key="2">
    <source>
        <dbReference type="Proteomes" id="UP001152795"/>
    </source>
</evidence>
<gene>
    <name evidence="1" type="ORF">PACLA_8A069918</name>
</gene>
<dbReference type="Proteomes" id="UP001152795">
    <property type="component" value="Unassembled WGS sequence"/>
</dbReference>
<reference evidence="1" key="1">
    <citation type="submission" date="2020-04" db="EMBL/GenBank/DDBJ databases">
        <authorList>
            <person name="Alioto T."/>
            <person name="Alioto T."/>
            <person name="Gomez Garrido J."/>
        </authorList>
    </citation>
    <scope>NUCLEOTIDE SEQUENCE</scope>
    <source>
        <strain evidence="1">A484AB</strain>
    </source>
</reference>
<dbReference type="PROSITE" id="PS00028">
    <property type="entry name" value="ZINC_FINGER_C2H2_1"/>
    <property type="match status" value="1"/>
</dbReference>
<name>A0A6S7K7U1_PARCT</name>
<proteinExistence type="predicted"/>
<dbReference type="InterPro" id="IPR013087">
    <property type="entry name" value="Znf_C2H2_type"/>
</dbReference>
<dbReference type="EMBL" id="CACRXK020028410">
    <property type="protein sequence ID" value="CAB4041495.1"/>
    <property type="molecule type" value="Genomic_DNA"/>
</dbReference>
<accession>A0A6S7K7U1</accession>
<dbReference type="AlphaFoldDB" id="A0A6S7K7U1"/>
<keyword evidence="2" id="KW-1185">Reference proteome</keyword>
<protein>
    <submittedName>
        <fullName evidence="1">---NA</fullName>
    </submittedName>
</protein>
<sequence length="233" mass="26341">MTTNDYGVVTNMVTISEEGMQTMGEMFESGEALAAENEKAELDVLVDVINEHLDYFNEDKNFEKKVEDAVQEIEIPPKHPCPNCTKICKSKGGLTRHIRSKHTLLDTNDGKDDNSASTATKPTISKAIVEDLFKKANSKIKDNLYGEEIVIICKNLKPSSFCADVLDKLHRRFIKKSNQDTLLSTSELYKLLSKEPEKLVDNQPTDKRWSLEQIRIAVNLLFIHLPEFLVLAT</sequence>